<accession>A0A0C2XGI8</accession>
<dbReference type="InterPro" id="IPR036047">
    <property type="entry name" value="F-box-like_dom_sf"/>
</dbReference>
<keyword evidence="1" id="KW-0175">Coiled coil</keyword>
<dbReference type="AlphaFoldDB" id="A0A0C2XGI8"/>
<proteinExistence type="predicted"/>
<dbReference type="Gene3D" id="1.20.1280.50">
    <property type="match status" value="1"/>
</dbReference>
<keyword evidence="4" id="KW-1185">Reference proteome</keyword>
<dbReference type="EMBL" id="KN824294">
    <property type="protein sequence ID" value="KIM28237.1"/>
    <property type="molecule type" value="Genomic_DNA"/>
</dbReference>
<evidence type="ECO:0000259" key="2">
    <source>
        <dbReference type="PROSITE" id="PS50181"/>
    </source>
</evidence>
<feature type="domain" description="F-box" evidence="2">
    <location>
        <begin position="58"/>
        <end position="108"/>
    </location>
</feature>
<organism evidence="3 4">
    <name type="scientific">Serendipita vermifera MAFF 305830</name>
    <dbReference type="NCBI Taxonomy" id="933852"/>
    <lineage>
        <taxon>Eukaryota</taxon>
        <taxon>Fungi</taxon>
        <taxon>Dikarya</taxon>
        <taxon>Basidiomycota</taxon>
        <taxon>Agaricomycotina</taxon>
        <taxon>Agaricomycetes</taxon>
        <taxon>Sebacinales</taxon>
        <taxon>Serendipitaceae</taxon>
        <taxon>Serendipita</taxon>
    </lineage>
</organism>
<evidence type="ECO:0000313" key="4">
    <source>
        <dbReference type="Proteomes" id="UP000054097"/>
    </source>
</evidence>
<gene>
    <name evidence="3" type="ORF">M408DRAFT_23941</name>
</gene>
<dbReference type="SUPFAM" id="SSF81383">
    <property type="entry name" value="F-box domain"/>
    <property type="match status" value="1"/>
</dbReference>
<dbReference type="InterPro" id="IPR001810">
    <property type="entry name" value="F-box_dom"/>
</dbReference>
<feature type="coiled-coil region" evidence="1">
    <location>
        <begin position="16"/>
        <end position="57"/>
    </location>
</feature>
<reference evidence="4" key="2">
    <citation type="submission" date="2015-01" db="EMBL/GenBank/DDBJ databases">
        <title>Evolutionary Origins and Diversification of the Mycorrhizal Mutualists.</title>
        <authorList>
            <consortium name="DOE Joint Genome Institute"/>
            <consortium name="Mycorrhizal Genomics Consortium"/>
            <person name="Kohler A."/>
            <person name="Kuo A."/>
            <person name="Nagy L.G."/>
            <person name="Floudas D."/>
            <person name="Copeland A."/>
            <person name="Barry K.W."/>
            <person name="Cichocki N."/>
            <person name="Veneault-Fourrey C."/>
            <person name="LaButti K."/>
            <person name="Lindquist E.A."/>
            <person name="Lipzen A."/>
            <person name="Lundell T."/>
            <person name="Morin E."/>
            <person name="Murat C."/>
            <person name="Riley R."/>
            <person name="Ohm R."/>
            <person name="Sun H."/>
            <person name="Tunlid A."/>
            <person name="Henrissat B."/>
            <person name="Grigoriev I.V."/>
            <person name="Hibbett D.S."/>
            <person name="Martin F."/>
        </authorList>
    </citation>
    <scope>NUCLEOTIDE SEQUENCE [LARGE SCALE GENOMIC DNA]</scope>
    <source>
        <strain evidence="4">MAFF 305830</strain>
    </source>
</reference>
<reference evidence="3 4" key="1">
    <citation type="submission" date="2014-04" db="EMBL/GenBank/DDBJ databases">
        <authorList>
            <consortium name="DOE Joint Genome Institute"/>
            <person name="Kuo A."/>
            <person name="Zuccaro A."/>
            <person name="Kohler A."/>
            <person name="Nagy L.G."/>
            <person name="Floudas D."/>
            <person name="Copeland A."/>
            <person name="Barry K.W."/>
            <person name="Cichocki N."/>
            <person name="Veneault-Fourrey C."/>
            <person name="LaButti K."/>
            <person name="Lindquist E.A."/>
            <person name="Lipzen A."/>
            <person name="Lundell T."/>
            <person name="Morin E."/>
            <person name="Murat C."/>
            <person name="Sun H."/>
            <person name="Tunlid A."/>
            <person name="Henrissat B."/>
            <person name="Grigoriev I.V."/>
            <person name="Hibbett D.S."/>
            <person name="Martin F."/>
            <person name="Nordberg H.P."/>
            <person name="Cantor M.N."/>
            <person name="Hua S.X."/>
        </authorList>
    </citation>
    <scope>NUCLEOTIDE SEQUENCE [LARGE SCALE GENOMIC DNA]</scope>
    <source>
        <strain evidence="3 4">MAFF 305830</strain>
    </source>
</reference>
<dbReference type="Pfam" id="PF12937">
    <property type="entry name" value="F-box-like"/>
    <property type="match status" value="1"/>
</dbReference>
<protein>
    <recommendedName>
        <fullName evidence="2">F-box domain-containing protein</fullName>
    </recommendedName>
</protein>
<dbReference type="STRING" id="933852.A0A0C2XGI8"/>
<evidence type="ECO:0000313" key="3">
    <source>
        <dbReference type="EMBL" id="KIM28237.1"/>
    </source>
</evidence>
<dbReference type="OrthoDB" id="2269034at2759"/>
<dbReference type="PROSITE" id="PS50181">
    <property type="entry name" value="FBOX"/>
    <property type="match status" value="1"/>
</dbReference>
<sequence>MTSSSLGDKDQGLLELEQQMTLAKEIEARIQDLRSQLNKARKEYREVQHRISSLRASSAPVRRLPWDILVTVFEYHPEDQKCRNSTLLRVCKMWHEIAMNTSSLWNYITLKLDRVETISLVWKYANACLERSRARPLHIWIDGRTFGPPIYGVSDFGEDLVQKLFSKIPISRYVTDPDARGIWSDDSPSYDARIYEYGLLLALGVLRGDENQFVERWKSLRLDTNPALDHQAAFRLLDGLSNYACNLDTLDCRSENKDYWVYIKLWDILAIDTVRNLTFDFMVEGHQDSYGYMNHVENLVILGRGSPLSVMVNAGFESLQSLELAEDLRSGTESINMPNLKFLSIQTGVTLKGLILPRLTHLYIRTPSAFPACTLTSVTDFRYVWGKISLLTELKEACKMMPSLERFHVLRALRYPYVDVAASLEENRGELGTLAVCLEDPTRSQWPVALEFNWQ</sequence>
<dbReference type="Proteomes" id="UP000054097">
    <property type="component" value="Unassembled WGS sequence"/>
</dbReference>
<dbReference type="HOGENOM" id="CLU_601530_0_0_1"/>
<name>A0A0C2XGI8_SERVB</name>
<evidence type="ECO:0000256" key="1">
    <source>
        <dbReference type="SAM" id="Coils"/>
    </source>
</evidence>